<organism evidence="3 4">
    <name type="scientific">Cellvibrio fibrivorans</name>
    <dbReference type="NCBI Taxonomy" id="126350"/>
    <lineage>
        <taxon>Bacteria</taxon>
        <taxon>Pseudomonadati</taxon>
        <taxon>Pseudomonadota</taxon>
        <taxon>Gammaproteobacteria</taxon>
        <taxon>Cellvibrionales</taxon>
        <taxon>Cellvibrionaceae</taxon>
        <taxon>Cellvibrio</taxon>
    </lineage>
</organism>
<dbReference type="InterPro" id="IPR012349">
    <property type="entry name" value="Split_barrel_FMN-bd"/>
</dbReference>
<protein>
    <submittedName>
        <fullName evidence="3">Flavin reductase (DIM6/NTAB) family NADH-FMN oxidoreductase RutF</fullName>
    </submittedName>
</protein>
<comment type="caution">
    <text evidence="3">The sequence shown here is derived from an EMBL/GenBank/DDBJ whole genome shotgun (WGS) entry which is preliminary data.</text>
</comment>
<dbReference type="Gene3D" id="2.30.110.10">
    <property type="entry name" value="Electron Transport, Fmn-binding Protein, Chain A"/>
    <property type="match status" value="1"/>
</dbReference>
<evidence type="ECO:0000313" key="4">
    <source>
        <dbReference type="Proteomes" id="UP001253595"/>
    </source>
</evidence>
<keyword evidence="4" id="KW-1185">Reference proteome</keyword>
<dbReference type="InterPro" id="IPR050268">
    <property type="entry name" value="NADH-dep_flavin_reductase"/>
</dbReference>
<dbReference type="RefSeq" id="WP_310070267.1">
    <property type="nucleotide sequence ID" value="NZ_JAVDVX010000002.1"/>
</dbReference>
<dbReference type="SMART" id="SM00903">
    <property type="entry name" value="Flavin_Reduct"/>
    <property type="match status" value="1"/>
</dbReference>
<evidence type="ECO:0000313" key="3">
    <source>
        <dbReference type="EMBL" id="MDR7089319.1"/>
    </source>
</evidence>
<sequence>MQNNNLAVSMKLGMRRLASGVCVLSTTLPGNQRFAMTVSSVTSVSDSPASLLVCINQLVSQQGHLATLGSQFAVNVLSTHHQDVSNICAGREPNRDRFEVGNWEEDETGLPVLADAQAVFVCQTDQVTTYGTHKIIIGVIHKVILNSAEVDPLLYADGSYGAFLRQ</sequence>
<dbReference type="InterPro" id="IPR002563">
    <property type="entry name" value="Flavin_Rdtase-like_dom"/>
</dbReference>
<name>A0ABU1UVW3_9GAMM</name>
<reference evidence="3 4" key="1">
    <citation type="submission" date="2023-07" db="EMBL/GenBank/DDBJ databases">
        <title>Sorghum-associated microbial communities from plants grown in Nebraska, USA.</title>
        <authorList>
            <person name="Schachtman D."/>
        </authorList>
    </citation>
    <scope>NUCLEOTIDE SEQUENCE [LARGE SCALE GENOMIC DNA]</scope>
    <source>
        <strain evidence="3 4">BE190</strain>
    </source>
</reference>
<dbReference type="SUPFAM" id="SSF50475">
    <property type="entry name" value="FMN-binding split barrel"/>
    <property type="match status" value="1"/>
</dbReference>
<dbReference type="Pfam" id="PF01613">
    <property type="entry name" value="Flavin_Reduct"/>
    <property type="match status" value="1"/>
</dbReference>
<keyword evidence="1" id="KW-0560">Oxidoreductase</keyword>
<dbReference type="Proteomes" id="UP001253595">
    <property type="component" value="Unassembled WGS sequence"/>
</dbReference>
<evidence type="ECO:0000256" key="1">
    <source>
        <dbReference type="ARBA" id="ARBA00023002"/>
    </source>
</evidence>
<gene>
    <name evidence="3" type="ORF">J2X05_001325</name>
</gene>
<dbReference type="PANTHER" id="PTHR30466:SF1">
    <property type="entry name" value="FMN REDUCTASE (NADH) RUTF"/>
    <property type="match status" value="1"/>
</dbReference>
<accession>A0ABU1UVW3</accession>
<dbReference type="EMBL" id="JAVDVX010000002">
    <property type="protein sequence ID" value="MDR7089319.1"/>
    <property type="molecule type" value="Genomic_DNA"/>
</dbReference>
<dbReference type="PANTHER" id="PTHR30466">
    <property type="entry name" value="FLAVIN REDUCTASE"/>
    <property type="match status" value="1"/>
</dbReference>
<evidence type="ECO:0000259" key="2">
    <source>
        <dbReference type="SMART" id="SM00903"/>
    </source>
</evidence>
<proteinExistence type="predicted"/>
<feature type="domain" description="Flavin reductase like" evidence="2">
    <location>
        <begin position="14"/>
        <end position="162"/>
    </location>
</feature>